<dbReference type="InterPro" id="IPR039425">
    <property type="entry name" value="RNA_pol_sigma-70-like"/>
</dbReference>
<dbReference type="AlphaFoldDB" id="A0A072NM94"/>
<evidence type="ECO:0000256" key="4">
    <source>
        <dbReference type="ARBA" id="ARBA00023163"/>
    </source>
</evidence>
<evidence type="ECO:0000313" key="7">
    <source>
        <dbReference type="Proteomes" id="UP000027936"/>
    </source>
</evidence>
<evidence type="ECO:0000259" key="5">
    <source>
        <dbReference type="Pfam" id="PF04542"/>
    </source>
</evidence>
<dbReference type="SUPFAM" id="SSF88659">
    <property type="entry name" value="Sigma3 and sigma4 domains of RNA polymerase sigma factors"/>
    <property type="match status" value="1"/>
</dbReference>
<evidence type="ECO:0000256" key="2">
    <source>
        <dbReference type="ARBA" id="ARBA00023015"/>
    </source>
</evidence>
<dbReference type="NCBIfam" id="TIGR02937">
    <property type="entry name" value="sigma70-ECF"/>
    <property type="match status" value="1"/>
</dbReference>
<dbReference type="SUPFAM" id="SSF88946">
    <property type="entry name" value="Sigma2 domain of RNA polymerase sigma factors"/>
    <property type="match status" value="1"/>
</dbReference>
<dbReference type="GO" id="GO:0016987">
    <property type="term" value="F:sigma factor activity"/>
    <property type="evidence" value="ECO:0007669"/>
    <property type="project" value="UniProtKB-KW"/>
</dbReference>
<sequence length="165" mass="19526">MSVTFIQIYDECFDDVYRYVYFKIGNKWDTDDIVSDIFRKACEKQSTLKEIENPKAWLLMIARNSVIDFYRKKKSLLIGDDLEFYLNPLPFEDPFNQSDEMECLKKSLNYLSKEDLEITNLRYFADLRFKEIAEILDKTEQSLRVKSSRITKKLGLLVKKCLGEG</sequence>
<accession>A0A072NM94</accession>
<organism evidence="6 7">
    <name type="scientific">Schinkia azotoformans MEV2011</name>
    <dbReference type="NCBI Taxonomy" id="1348973"/>
    <lineage>
        <taxon>Bacteria</taxon>
        <taxon>Bacillati</taxon>
        <taxon>Bacillota</taxon>
        <taxon>Bacilli</taxon>
        <taxon>Bacillales</taxon>
        <taxon>Bacillaceae</taxon>
        <taxon>Calidifontibacillus/Schinkia group</taxon>
        <taxon>Schinkia</taxon>
    </lineage>
</organism>
<dbReference type="PANTHER" id="PTHR43133:SF57">
    <property type="entry name" value="RNA POLYMERASE SIGMA-70 FACTOR"/>
    <property type="match status" value="1"/>
</dbReference>
<keyword evidence="3" id="KW-0731">Sigma factor</keyword>
<dbReference type="InterPro" id="IPR036388">
    <property type="entry name" value="WH-like_DNA-bd_sf"/>
</dbReference>
<evidence type="ECO:0000256" key="1">
    <source>
        <dbReference type="ARBA" id="ARBA00010641"/>
    </source>
</evidence>
<dbReference type="PATRIC" id="fig|1348973.3.peg.2117"/>
<evidence type="ECO:0000256" key="3">
    <source>
        <dbReference type="ARBA" id="ARBA00023082"/>
    </source>
</evidence>
<dbReference type="OrthoDB" id="306910at2"/>
<reference evidence="6 7" key="1">
    <citation type="submission" date="2014-04" db="EMBL/GenBank/DDBJ databases">
        <title>Draft genome sequence of Bacillus azotoformans MEV2011, a (co-) denitrifying strain unable to grow in the presence of oxygen.</title>
        <authorList>
            <person name="Nielsen M."/>
            <person name="Schreiber L."/>
            <person name="Finster K."/>
            <person name="Schramm A."/>
        </authorList>
    </citation>
    <scope>NUCLEOTIDE SEQUENCE [LARGE SCALE GENOMIC DNA]</scope>
    <source>
        <strain evidence="6 7">MEV2011</strain>
    </source>
</reference>
<keyword evidence="2" id="KW-0805">Transcription regulation</keyword>
<dbReference type="Proteomes" id="UP000027936">
    <property type="component" value="Unassembled WGS sequence"/>
</dbReference>
<dbReference type="RefSeq" id="WP_152551239.1">
    <property type="nucleotide sequence ID" value="NZ_JJRY01000007.1"/>
</dbReference>
<dbReference type="InterPro" id="IPR014284">
    <property type="entry name" value="RNA_pol_sigma-70_dom"/>
</dbReference>
<dbReference type="InterPro" id="IPR013324">
    <property type="entry name" value="RNA_pol_sigma_r3/r4-like"/>
</dbReference>
<feature type="domain" description="RNA polymerase sigma-70 region 2" evidence="5">
    <location>
        <begin position="9"/>
        <end position="74"/>
    </location>
</feature>
<dbReference type="PANTHER" id="PTHR43133">
    <property type="entry name" value="RNA POLYMERASE ECF-TYPE SIGMA FACTO"/>
    <property type="match status" value="1"/>
</dbReference>
<dbReference type="Gene3D" id="1.10.10.10">
    <property type="entry name" value="Winged helix-like DNA-binding domain superfamily/Winged helix DNA-binding domain"/>
    <property type="match status" value="1"/>
</dbReference>
<protein>
    <submittedName>
        <fullName evidence="6">RNA polymerase sigma factor, sigma-70 family</fullName>
    </submittedName>
</protein>
<evidence type="ECO:0000313" key="6">
    <source>
        <dbReference type="EMBL" id="KEF38556.1"/>
    </source>
</evidence>
<proteinExistence type="inferred from homology"/>
<dbReference type="Pfam" id="PF04542">
    <property type="entry name" value="Sigma70_r2"/>
    <property type="match status" value="1"/>
</dbReference>
<keyword evidence="4" id="KW-0804">Transcription</keyword>
<dbReference type="InterPro" id="IPR013325">
    <property type="entry name" value="RNA_pol_sigma_r2"/>
</dbReference>
<dbReference type="GO" id="GO:0006352">
    <property type="term" value="P:DNA-templated transcription initiation"/>
    <property type="evidence" value="ECO:0007669"/>
    <property type="project" value="InterPro"/>
</dbReference>
<dbReference type="Gene3D" id="1.10.1740.10">
    <property type="match status" value="1"/>
</dbReference>
<dbReference type="InterPro" id="IPR007627">
    <property type="entry name" value="RNA_pol_sigma70_r2"/>
</dbReference>
<comment type="similarity">
    <text evidence="1">Belongs to the sigma-70 factor family. ECF subfamily.</text>
</comment>
<gene>
    <name evidence="6" type="ORF">M670_02182</name>
</gene>
<dbReference type="EMBL" id="JJRY01000007">
    <property type="protein sequence ID" value="KEF38556.1"/>
    <property type="molecule type" value="Genomic_DNA"/>
</dbReference>
<comment type="caution">
    <text evidence="6">The sequence shown here is derived from an EMBL/GenBank/DDBJ whole genome shotgun (WGS) entry which is preliminary data.</text>
</comment>
<name>A0A072NM94_SCHAZ</name>